<organism evidence="1 2">
    <name type="scientific">Vitis vinifera</name>
    <name type="common">Grape</name>
    <dbReference type="NCBI Taxonomy" id="29760"/>
    <lineage>
        <taxon>Eukaryota</taxon>
        <taxon>Viridiplantae</taxon>
        <taxon>Streptophyta</taxon>
        <taxon>Embryophyta</taxon>
        <taxon>Tracheophyta</taxon>
        <taxon>Spermatophyta</taxon>
        <taxon>Magnoliopsida</taxon>
        <taxon>eudicotyledons</taxon>
        <taxon>Gunneridae</taxon>
        <taxon>Pentapetalae</taxon>
        <taxon>rosids</taxon>
        <taxon>Vitales</taxon>
        <taxon>Vitaceae</taxon>
        <taxon>Viteae</taxon>
        <taxon>Vitis</taxon>
    </lineage>
</organism>
<dbReference type="HOGENOM" id="CLU_3091218_0_0_1"/>
<sequence length="52" mass="5920">MEKPSFGHSDVAEALTKINSTSHRQQMELLKTVVMNHTHISLDLANRDLFRA</sequence>
<keyword evidence="2" id="KW-1185">Reference proteome</keyword>
<dbReference type="EMBL" id="FN596738">
    <property type="protein sequence ID" value="CCB61224.1"/>
    <property type="molecule type" value="Genomic_DNA"/>
</dbReference>
<dbReference type="PaxDb" id="29760-VIT_16s0013g01300.t01"/>
<protein>
    <submittedName>
        <fullName evidence="1">Uncharacterized protein</fullName>
    </submittedName>
</protein>
<dbReference type="InParanoid" id="F6I2Q7"/>
<accession>F6I2Q7</accession>
<evidence type="ECO:0000313" key="2">
    <source>
        <dbReference type="Proteomes" id="UP000009183"/>
    </source>
</evidence>
<proteinExistence type="predicted"/>
<dbReference type="Proteomes" id="UP000009183">
    <property type="component" value="Chromosome 16"/>
</dbReference>
<reference evidence="2" key="1">
    <citation type="journal article" date="2007" name="Nature">
        <title>The grapevine genome sequence suggests ancestral hexaploidization in major angiosperm phyla.</title>
        <authorList>
            <consortium name="The French-Italian Public Consortium for Grapevine Genome Characterization."/>
            <person name="Jaillon O."/>
            <person name="Aury J.-M."/>
            <person name="Noel B."/>
            <person name="Policriti A."/>
            <person name="Clepet C."/>
            <person name="Casagrande A."/>
            <person name="Choisne N."/>
            <person name="Aubourg S."/>
            <person name="Vitulo N."/>
            <person name="Jubin C."/>
            <person name="Vezzi A."/>
            <person name="Legeai F."/>
            <person name="Hugueney P."/>
            <person name="Dasilva C."/>
            <person name="Horner D."/>
            <person name="Mica E."/>
            <person name="Jublot D."/>
            <person name="Poulain J."/>
            <person name="Bruyere C."/>
            <person name="Billault A."/>
            <person name="Segurens B."/>
            <person name="Gouyvenoux M."/>
            <person name="Ugarte E."/>
            <person name="Cattonaro F."/>
            <person name="Anthouard V."/>
            <person name="Vico V."/>
            <person name="Del Fabbro C."/>
            <person name="Alaux M."/>
            <person name="Di Gaspero G."/>
            <person name="Dumas V."/>
            <person name="Felice N."/>
            <person name="Paillard S."/>
            <person name="Juman I."/>
            <person name="Moroldo M."/>
            <person name="Scalabrin S."/>
            <person name="Canaguier A."/>
            <person name="Le Clainche I."/>
            <person name="Malacrida G."/>
            <person name="Durand E."/>
            <person name="Pesole G."/>
            <person name="Laucou V."/>
            <person name="Chatelet P."/>
            <person name="Merdinoglu D."/>
            <person name="Delledonne M."/>
            <person name="Pezzotti M."/>
            <person name="Lecharny A."/>
            <person name="Scarpelli C."/>
            <person name="Artiguenave F."/>
            <person name="Pe M.E."/>
            <person name="Valle G."/>
            <person name="Morgante M."/>
            <person name="Caboche M."/>
            <person name="Adam-Blondon A.-F."/>
            <person name="Weissenbach J."/>
            <person name="Quetier F."/>
            <person name="Wincker P."/>
        </authorList>
    </citation>
    <scope>NUCLEOTIDE SEQUENCE [LARGE SCALE GENOMIC DNA]</scope>
    <source>
        <strain evidence="2">cv. Pinot noir / PN40024</strain>
    </source>
</reference>
<gene>
    <name evidence="1" type="ordered locus">VIT_16s0013g01300</name>
</gene>
<dbReference type="AlphaFoldDB" id="F6I2Q7"/>
<evidence type="ECO:0000313" key="1">
    <source>
        <dbReference type="EMBL" id="CCB61224.1"/>
    </source>
</evidence>
<name>F6I2Q7_VITVI</name>